<accession>A0A8I1JKI3</accession>
<evidence type="ECO:0000313" key="2">
    <source>
        <dbReference type="EMBL" id="MBI6883480.1"/>
    </source>
</evidence>
<dbReference type="RefSeq" id="WP_198747001.1">
    <property type="nucleotide sequence ID" value="NZ_JAEHTE010000003.1"/>
</dbReference>
<dbReference type="InterPro" id="IPR027417">
    <property type="entry name" value="P-loop_NTPase"/>
</dbReference>
<dbReference type="AlphaFoldDB" id="A0A8I1JKI3"/>
<dbReference type="EMBL" id="JAEHTE010000003">
    <property type="protein sequence ID" value="MBI6883480.1"/>
    <property type="molecule type" value="Genomic_DNA"/>
</dbReference>
<dbReference type="SUPFAM" id="SSF52540">
    <property type="entry name" value="P-loop containing nucleoside triphosphate hydrolases"/>
    <property type="match status" value="1"/>
</dbReference>
<gene>
    <name evidence="2" type="ORF">JEU22_06105</name>
</gene>
<dbReference type="PANTHER" id="PTHR22674">
    <property type="entry name" value="NTPASE, KAP FAMILY P-LOOP DOMAIN-CONTAINING 1"/>
    <property type="match status" value="1"/>
</dbReference>
<comment type="caution">
    <text evidence="2">The sequence shown here is derived from an EMBL/GenBank/DDBJ whole genome shotgun (WGS) entry which is preliminary data.</text>
</comment>
<dbReference type="InterPro" id="IPR011646">
    <property type="entry name" value="KAP_P-loop"/>
</dbReference>
<organism evidence="2 3">
    <name type="scientific">Pseudomonas putida</name>
    <name type="common">Arthrobacter siderocapsulatus</name>
    <dbReference type="NCBI Taxonomy" id="303"/>
    <lineage>
        <taxon>Bacteria</taxon>
        <taxon>Pseudomonadati</taxon>
        <taxon>Pseudomonadota</taxon>
        <taxon>Gammaproteobacteria</taxon>
        <taxon>Pseudomonadales</taxon>
        <taxon>Pseudomonadaceae</taxon>
        <taxon>Pseudomonas</taxon>
    </lineage>
</organism>
<proteinExistence type="predicted"/>
<name>A0A8I1JKI3_PSEPU</name>
<feature type="domain" description="KAP NTPase" evidence="1">
    <location>
        <begin position="24"/>
        <end position="355"/>
    </location>
</feature>
<dbReference type="InterPro" id="IPR052754">
    <property type="entry name" value="NTPase_KAP_P-loop"/>
</dbReference>
<reference evidence="2" key="1">
    <citation type="submission" date="2020-12" db="EMBL/GenBank/DDBJ databases">
        <title>Enhanced detection system for hospital associated transmission using whole genome sequencing surveillance.</title>
        <authorList>
            <person name="Harrison L.H."/>
            <person name="Van Tyne D."/>
            <person name="Marsh J.W."/>
            <person name="Griffith M.P."/>
            <person name="Snyder D.J."/>
            <person name="Cooper V.S."/>
            <person name="Mustapha M."/>
        </authorList>
    </citation>
    <scope>NUCLEOTIDE SEQUENCE</scope>
    <source>
        <strain evidence="2">PSB00042</strain>
    </source>
</reference>
<dbReference type="Proteomes" id="UP000637061">
    <property type="component" value="Unassembled WGS sequence"/>
</dbReference>
<protein>
    <submittedName>
        <fullName evidence="2">AAA family ATPase</fullName>
    </submittedName>
</protein>
<evidence type="ECO:0000259" key="1">
    <source>
        <dbReference type="Pfam" id="PF07693"/>
    </source>
</evidence>
<sequence length="754" mass="84671">MSNDELRFADDRPITLQQDDLLDRAGFAQRLALAINSWKNRESLVIGLTGGWGSGKSSIKNMAVEQLTATKGAQVIEFNPWQWSAQDNLSSAFFAEVSRIVQRKDSSDSNKQLAKQLRTYSRRLNTSASWADGTAKILPIVLGSTLVTSLLGTLVQGTVAQITWLSLTAVSALGSLTLLLKRSSSWLGNWAKNLDEDARDSAQTLGQIRTDLQALLSARQQPLLIVLDDLDRLSAEQMKAIFQLVKAHMDFANVVFLLLFQRDTVEQGLDKVGFEGAAYLDKIIQVPFNVPAIGSGRLESILFKRLDAILDDEPQLQERFDQEYWAQMYQAGMRPFFRNLRHVYRYASTLAFHCRLLRGTEVAEVNPVDLFAVECLRIFAPATYATLPHHKGLLTSSEPFSKQDEAQRARVSHVIEELTRLAPAEQQPATRQLLQEMFPTLDWVFTNTYYDRTSELRWLAQSRVCCDKVFDRYFELSLPDQDLPNSVLYGLSRSLPEPEAFTRLLVSHESERQGEILQRMLGLVEEFPLDQSLAVVQSLLRAGEAAGREMSYTNWSPRLQVARLLRLFLERHALETTRSQLVIEAFATEPGLVVVHQLLAGDAALRRKGDVGNFDDAGFEQLKERYLATLLQVADRDPDAFLASEDHASYLIDLNRYSTDGDAGRSWVETHVNSPSRFLSFARGQVNSRTRYFGNGVSRTELIVASELAQLMGLALCTQWAQQLEGMTLNELDVQTLDLVKAALDQRTQEAASG</sequence>
<dbReference type="PANTHER" id="PTHR22674:SF6">
    <property type="entry name" value="NTPASE KAP FAMILY P-LOOP DOMAIN-CONTAINING PROTEIN 1"/>
    <property type="match status" value="1"/>
</dbReference>
<dbReference type="Pfam" id="PF07693">
    <property type="entry name" value="KAP_NTPase"/>
    <property type="match status" value="1"/>
</dbReference>
<evidence type="ECO:0000313" key="3">
    <source>
        <dbReference type="Proteomes" id="UP000637061"/>
    </source>
</evidence>